<evidence type="ECO:0000313" key="2">
    <source>
        <dbReference type="Proteomes" id="UP000003963"/>
    </source>
</evidence>
<proteinExistence type="predicted"/>
<evidence type="ECO:0000313" key="1">
    <source>
        <dbReference type="EMBL" id="EFL24605.1"/>
    </source>
</evidence>
<organism evidence="1 2">
    <name type="scientific">Streptomyces himastatinicus ATCC 53653</name>
    <dbReference type="NCBI Taxonomy" id="457427"/>
    <lineage>
        <taxon>Bacteria</taxon>
        <taxon>Bacillati</taxon>
        <taxon>Actinomycetota</taxon>
        <taxon>Actinomycetes</taxon>
        <taxon>Kitasatosporales</taxon>
        <taxon>Streptomycetaceae</taxon>
        <taxon>Streptomyces</taxon>
        <taxon>Streptomyces violaceusniger group</taxon>
    </lineage>
</organism>
<dbReference type="AlphaFoldDB" id="D9W6U1"/>
<dbReference type="HOGENOM" id="CLU_3297173_0_0_11"/>
<gene>
    <name evidence="1" type="ORF">SSOG_04319</name>
</gene>
<accession>D9W6U1</accession>
<dbReference type="STRING" id="457427.SSOG_04319"/>
<reference evidence="1 2" key="1">
    <citation type="submission" date="2009-02" db="EMBL/GenBank/DDBJ databases">
        <title>Annotation of Streptomyces hygroscopicus strain ATCC 53653.</title>
        <authorList>
            <consortium name="The Broad Institute Genome Sequencing Platform"/>
            <consortium name="Broad Institute Microbial Sequencing Center"/>
            <person name="Fischbach M."/>
            <person name="Godfrey P."/>
            <person name="Ward D."/>
            <person name="Young S."/>
            <person name="Zeng Q."/>
            <person name="Koehrsen M."/>
            <person name="Alvarado L."/>
            <person name="Berlin A.M."/>
            <person name="Bochicchio J."/>
            <person name="Borenstein D."/>
            <person name="Chapman S.B."/>
            <person name="Chen Z."/>
            <person name="Engels R."/>
            <person name="Freedman E."/>
            <person name="Gellesch M."/>
            <person name="Goldberg J."/>
            <person name="Griggs A."/>
            <person name="Gujja S."/>
            <person name="Heilman E.R."/>
            <person name="Heiman D.I."/>
            <person name="Hepburn T.A."/>
            <person name="Howarth C."/>
            <person name="Jen D."/>
            <person name="Larson L."/>
            <person name="Lewis B."/>
            <person name="Mehta T."/>
            <person name="Park D."/>
            <person name="Pearson M."/>
            <person name="Richards J."/>
            <person name="Roberts A."/>
            <person name="Saif S."/>
            <person name="Shea T.D."/>
            <person name="Shenoy N."/>
            <person name="Sisk P."/>
            <person name="Stolte C."/>
            <person name="Sykes S.N."/>
            <person name="Thomson T."/>
            <person name="Walk T."/>
            <person name="White J."/>
            <person name="Yandava C."/>
            <person name="Straight P."/>
            <person name="Clardy J."/>
            <person name="Hung D."/>
            <person name="Kolter R."/>
            <person name="Mekalanos J."/>
            <person name="Walker S."/>
            <person name="Walsh C.T."/>
            <person name="Wieland-Brown L.C."/>
            <person name="Haas B."/>
            <person name="Nusbaum C."/>
            <person name="Birren B."/>
        </authorList>
    </citation>
    <scope>NUCLEOTIDE SEQUENCE [LARGE SCALE GENOMIC DNA]</scope>
    <source>
        <strain evidence="1 2">ATCC 53653</strain>
    </source>
</reference>
<sequence>MYLKGQDASTTVTLPGGGVYVDSANKVTYWQTSASDALTW</sequence>
<dbReference type="Proteomes" id="UP000003963">
    <property type="component" value="Unassembled WGS sequence"/>
</dbReference>
<protein>
    <submittedName>
        <fullName evidence="1">Uncharacterized protein</fullName>
    </submittedName>
</protein>
<keyword evidence="2" id="KW-1185">Reference proteome</keyword>
<name>D9W6U1_9ACTN</name>
<dbReference type="EMBL" id="GG657754">
    <property type="protein sequence ID" value="EFL24605.1"/>
    <property type="molecule type" value="Genomic_DNA"/>
</dbReference>